<name>A0ABD6AGC7_9EURY</name>
<evidence type="ECO:0000313" key="2">
    <source>
        <dbReference type="Proteomes" id="UP001596545"/>
    </source>
</evidence>
<evidence type="ECO:0000313" key="1">
    <source>
        <dbReference type="EMBL" id="MFC7323227.1"/>
    </source>
</evidence>
<comment type="caution">
    <text evidence="1">The sequence shown here is derived from an EMBL/GenBank/DDBJ whole genome shotgun (WGS) entry which is preliminary data.</text>
</comment>
<accession>A0ABD6AGC7</accession>
<protein>
    <submittedName>
        <fullName evidence="1">Peptide ABC transporter substrate-binding protein</fullName>
    </submittedName>
</protein>
<dbReference type="Proteomes" id="UP001596545">
    <property type="component" value="Unassembled WGS sequence"/>
</dbReference>
<organism evidence="1 2">
    <name type="scientific">Halorubrum rutilum</name>
    <dbReference type="NCBI Taxonomy" id="1364933"/>
    <lineage>
        <taxon>Archaea</taxon>
        <taxon>Methanobacteriati</taxon>
        <taxon>Methanobacteriota</taxon>
        <taxon>Stenosarchaea group</taxon>
        <taxon>Halobacteria</taxon>
        <taxon>Halobacteriales</taxon>
        <taxon>Haloferacaceae</taxon>
        <taxon>Halorubrum</taxon>
    </lineage>
</organism>
<dbReference type="RefSeq" id="WP_256407327.1">
    <property type="nucleotide sequence ID" value="NZ_JANHDN010000001.1"/>
</dbReference>
<reference evidence="1 2" key="1">
    <citation type="journal article" date="2019" name="Int. J. Syst. Evol. Microbiol.">
        <title>The Global Catalogue of Microorganisms (GCM) 10K type strain sequencing project: providing services to taxonomists for standard genome sequencing and annotation.</title>
        <authorList>
            <consortium name="The Broad Institute Genomics Platform"/>
            <consortium name="The Broad Institute Genome Sequencing Center for Infectious Disease"/>
            <person name="Wu L."/>
            <person name="Ma J."/>
        </authorList>
    </citation>
    <scope>NUCLEOTIDE SEQUENCE [LARGE SCALE GENOMIC DNA]</scope>
    <source>
        <strain evidence="1 2">CGMCC 1.12554</strain>
    </source>
</reference>
<gene>
    <name evidence="1" type="ORF">ACFQMF_01400</name>
</gene>
<dbReference type="AlphaFoldDB" id="A0ABD6AGC7"/>
<keyword evidence="2" id="KW-1185">Reference proteome</keyword>
<dbReference type="EMBL" id="JBHTBL010000001">
    <property type="protein sequence ID" value="MFC7323227.1"/>
    <property type="molecule type" value="Genomic_DNA"/>
</dbReference>
<sequence length="190" mass="21658">MPEQPAYHEHVLDASDVCNSCHRVIRVERQNPTRGGLTREYETHHERHRDHTVVDYGPADTVSDQQGTFCDRCGTESPWDRYWDDHRTDAHELATALGWLDDTDEPATTPCQERAVSPAKFRELLKATIRTLDEKGVTLHRKTLAREALRRRRDGEHVDDCLGEATEAAIRRAVTREDAAPDQVRGELPA</sequence>
<proteinExistence type="predicted"/>